<evidence type="ECO:0000313" key="2">
    <source>
        <dbReference type="Proteomes" id="UP001195769"/>
    </source>
</evidence>
<dbReference type="AlphaFoldDB" id="A0AAD4DY39"/>
<proteinExistence type="predicted"/>
<gene>
    <name evidence="1" type="ORF">F5891DRAFT_603967</name>
</gene>
<evidence type="ECO:0000313" key="1">
    <source>
        <dbReference type="EMBL" id="KAG1896215.1"/>
    </source>
</evidence>
<keyword evidence="2" id="KW-1185">Reference proteome</keyword>
<sequence length="145" mass="16615">MALPLNKTRLLYLEALPHNSTTAESLDPGDHIGTVVQVTIKSRNPSPSKVELAIFAIEQHDITTAIETLLLGHVNGSDSEGLPKRVVIREDRLLGYVLVGERRKWSYGQRKKFYWGRYPLRSSEDKWIFYFETTKLPLSYTGRRV</sequence>
<dbReference type="Proteomes" id="UP001195769">
    <property type="component" value="Unassembled WGS sequence"/>
</dbReference>
<accession>A0AAD4DY39</accession>
<protein>
    <submittedName>
        <fullName evidence="1">Uncharacterized protein</fullName>
    </submittedName>
</protein>
<reference evidence="1" key="1">
    <citation type="journal article" date="2020" name="New Phytol.">
        <title>Comparative genomics reveals dynamic genome evolution in host specialist ectomycorrhizal fungi.</title>
        <authorList>
            <person name="Lofgren L.A."/>
            <person name="Nguyen N.H."/>
            <person name="Vilgalys R."/>
            <person name="Ruytinx J."/>
            <person name="Liao H.L."/>
            <person name="Branco S."/>
            <person name="Kuo A."/>
            <person name="LaButti K."/>
            <person name="Lipzen A."/>
            <person name="Andreopoulos W."/>
            <person name="Pangilinan J."/>
            <person name="Riley R."/>
            <person name="Hundley H."/>
            <person name="Na H."/>
            <person name="Barry K."/>
            <person name="Grigoriev I.V."/>
            <person name="Stajich J.E."/>
            <person name="Kennedy P.G."/>
        </authorList>
    </citation>
    <scope>NUCLEOTIDE SEQUENCE</scope>
    <source>
        <strain evidence="1">FC203</strain>
    </source>
</reference>
<name>A0AAD4DY39_9AGAM</name>
<dbReference type="EMBL" id="JABBWK010000057">
    <property type="protein sequence ID" value="KAG1896215.1"/>
    <property type="molecule type" value="Genomic_DNA"/>
</dbReference>
<comment type="caution">
    <text evidence="1">The sequence shown here is derived from an EMBL/GenBank/DDBJ whole genome shotgun (WGS) entry which is preliminary data.</text>
</comment>
<dbReference type="RefSeq" id="XP_041221791.1">
    <property type="nucleotide sequence ID" value="XM_041372436.1"/>
</dbReference>
<organism evidence="1 2">
    <name type="scientific">Suillus fuscotomentosus</name>
    <dbReference type="NCBI Taxonomy" id="1912939"/>
    <lineage>
        <taxon>Eukaryota</taxon>
        <taxon>Fungi</taxon>
        <taxon>Dikarya</taxon>
        <taxon>Basidiomycota</taxon>
        <taxon>Agaricomycotina</taxon>
        <taxon>Agaricomycetes</taxon>
        <taxon>Agaricomycetidae</taxon>
        <taxon>Boletales</taxon>
        <taxon>Suillineae</taxon>
        <taxon>Suillaceae</taxon>
        <taxon>Suillus</taxon>
    </lineage>
</organism>
<dbReference type="GeneID" id="64666734"/>